<gene>
    <name evidence="2" type="ORF">CAL13_01365</name>
</gene>
<evidence type="ECO:0000313" key="2">
    <source>
        <dbReference type="EMBL" id="ARP85020.1"/>
    </source>
</evidence>
<dbReference type="SUPFAM" id="SSF50923">
    <property type="entry name" value="Hemopexin-like domain"/>
    <property type="match status" value="1"/>
</dbReference>
<accession>A0A1W6YV94</accession>
<protein>
    <submittedName>
        <fullName evidence="2">Uncharacterized protein</fullName>
    </submittedName>
</protein>
<dbReference type="EMBL" id="CP021109">
    <property type="protein sequence ID" value="ARP85020.1"/>
    <property type="molecule type" value="Genomic_DNA"/>
</dbReference>
<reference evidence="2 3" key="1">
    <citation type="submission" date="2017-05" db="EMBL/GenBank/DDBJ databases">
        <title>Complete and WGS of Bordetella genogroups.</title>
        <authorList>
            <person name="Spilker T."/>
            <person name="LiPuma J."/>
        </authorList>
    </citation>
    <scope>NUCLEOTIDE SEQUENCE [LARGE SCALE GENOMIC DNA]</scope>
    <source>
        <strain evidence="2 3">AU17164</strain>
    </source>
</reference>
<dbReference type="InterPro" id="IPR036375">
    <property type="entry name" value="Hemopexin-like_dom_sf"/>
</dbReference>
<name>A0A1W6YV94_9BORD</name>
<organism evidence="2 3">
    <name type="scientific">Bordetella genomosp. 9</name>
    <dbReference type="NCBI Taxonomy" id="1416803"/>
    <lineage>
        <taxon>Bacteria</taxon>
        <taxon>Pseudomonadati</taxon>
        <taxon>Pseudomonadota</taxon>
        <taxon>Betaproteobacteria</taxon>
        <taxon>Burkholderiales</taxon>
        <taxon>Alcaligenaceae</taxon>
        <taxon>Bordetella</taxon>
    </lineage>
</organism>
<feature type="region of interest" description="Disordered" evidence="1">
    <location>
        <begin position="297"/>
        <end position="318"/>
    </location>
</feature>
<evidence type="ECO:0000256" key="1">
    <source>
        <dbReference type="SAM" id="MobiDB-lite"/>
    </source>
</evidence>
<dbReference type="AlphaFoldDB" id="A0A1W6YV94"/>
<dbReference type="Gene3D" id="2.110.10.10">
    <property type="entry name" value="Hemopexin-like domain"/>
    <property type="match status" value="1"/>
</dbReference>
<dbReference type="RefSeq" id="WP_086071275.1">
    <property type="nucleotide sequence ID" value="NZ_CP021109.1"/>
</dbReference>
<keyword evidence="3" id="KW-1185">Reference proteome</keyword>
<dbReference type="Proteomes" id="UP000194139">
    <property type="component" value="Chromosome"/>
</dbReference>
<sequence length="318" mass="34759">MATPSIANTLLCLFSKDKCILLDDCGRKVQEVVPIVQIWPQLSSYNMGSDLDAAYFCPEFTQVAFFKGDKCAIHNYQTGKWNYGAISDFYTVAAGQEKFYKDLTAASTGVREQNIAFYKDHEFIFGPIGDPTAGKVPLTNGPGTLETNGWTHLLPDQQVVASTLMCRTTGSDAGDPTSPLRSIIFKDTDGSYKFTLDNTNNPSPAIPGSFSLKELWPEYDDNQYPITAATRVDTSLLQHVIHDHGGPGPVWGGQPNSLCDELPNVMKSICSLTVLMHKVVDACYPPSAWPTQPYPDGCSTSNHKHKHKDCGCGGQGKH</sequence>
<proteinExistence type="predicted"/>
<evidence type="ECO:0000313" key="3">
    <source>
        <dbReference type="Proteomes" id="UP000194139"/>
    </source>
</evidence>